<dbReference type="AlphaFoldDB" id="A0A8H3I0E8"/>
<sequence>EFRVGRSPIGTREAKARKIGRIRCESKLVSLYYRSNSGTLHVKLAMNLLKKSSSEAGLTDLPGATKQVEPSGTPKPNPERKRSEGDIVAPGASANTDQTPEELSELGCLYIKHFINSGKVGDLKQAIEHLSQAVALTSDDHPEMPFYLGDLGAFGRVG</sequence>
<dbReference type="Proteomes" id="UP000663827">
    <property type="component" value="Unassembled WGS sequence"/>
</dbReference>
<dbReference type="EMBL" id="CAJNJQ010001542">
    <property type="protein sequence ID" value="CAE7142568.1"/>
    <property type="molecule type" value="Genomic_DNA"/>
</dbReference>
<feature type="region of interest" description="Disordered" evidence="1">
    <location>
        <begin position="55"/>
        <end position="100"/>
    </location>
</feature>
<evidence type="ECO:0000313" key="3">
    <source>
        <dbReference type="Proteomes" id="UP000663827"/>
    </source>
</evidence>
<reference evidence="2" key="1">
    <citation type="submission" date="2021-01" db="EMBL/GenBank/DDBJ databases">
        <authorList>
            <person name="Kaushik A."/>
        </authorList>
    </citation>
    <scope>NUCLEOTIDE SEQUENCE</scope>
    <source>
        <strain evidence="2">AG5</strain>
    </source>
</reference>
<name>A0A8H3I0E8_9AGAM</name>
<accession>A0A8H3I0E8</accession>
<organism evidence="2 3">
    <name type="scientific">Rhizoctonia solani</name>
    <dbReference type="NCBI Taxonomy" id="456999"/>
    <lineage>
        <taxon>Eukaryota</taxon>
        <taxon>Fungi</taxon>
        <taxon>Dikarya</taxon>
        <taxon>Basidiomycota</taxon>
        <taxon>Agaricomycotina</taxon>
        <taxon>Agaricomycetes</taxon>
        <taxon>Cantharellales</taxon>
        <taxon>Ceratobasidiaceae</taxon>
        <taxon>Rhizoctonia</taxon>
    </lineage>
</organism>
<comment type="caution">
    <text evidence="2">The sequence shown here is derived from an EMBL/GenBank/DDBJ whole genome shotgun (WGS) entry which is preliminary data.</text>
</comment>
<dbReference type="OrthoDB" id="207120at2759"/>
<evidence type="ECO:0000313" key="2">
    <source>
        <dbReference type="EMBL" id="CAE7142568.1"/>
    </source>
</evidence>
<proteinExistence type="predicted"/>
<feature type="non-terminal residue" evidence="2">
    <location>
        <position position="1"/>
    </location>
</feature>
<gene>
    <name evidence="2" type="ORF">RDB_LOCUS76639</name>
</gene>
<protein>
    <submittedName>
        <fullName evidence="2">Uncharacterized protein</fullName>
    </submittedName>
</protein>
<evidence type="ECO:0000256" key="1">
    <source>
        <dbReference type="SAM" id="MobiDB-lite"/>
    </source>
</evidence>